<reference evidence="2" key="1">
    <citation type="journal article" date="2020" name="Nature">
        <title>Giant virus diversity and host interactions through global metagenomics.</title>
        <authorList>
            <person name="Schulz F."/>
            <person name="Roux S."/>
            <person name="Paez-Espino D."/>
            <person name="Jungbluth S."/>
            <person name="Walsh D.A."/>
            <person name="Denef V.J."/>
            <person name="McMahon K.D."/>
            <person name="Konstantinidis K.T."/>
            <person name="Eloe-Fadrosh E.A."/>
            <person name="Kyrpides N.C."/>
            <person name="Woyke T."/>
        </authorList>
    </citation>
    <scope>NUCLEOTIDE SEQUENCE</scope>
    <source>
        <strain evidence="2">GVMAG-M-3300023174-75</strain>
    </source>
</reference>
<evidence type="ECO:0000313" key="2">
    <source>
        <dbReference type="EMBL" id="QHT21100.1"/>
    </source>
</evidence>
<evidence type="ECO:0000256" key="1">
    <source>
        <dbReference type="SAM" id="MobiDB-lite"/>
    </source>
</evidence>
<accession>A0A6C0DXQ0</accession>
<sequence length="223" mass="26197">MATRQAPSESANDFTLGTKKRGNDGNLWIIIQTKTSKRWAKLNENKLQKTKKNKKNNQTNNQNKTKKNIIHINKKKDISVNKLKQLLKKYNVTTRGSKEKMARGLVRVSNFLIESKDLELIYDLLDEAQQKKATKLIQDRINKPITNYKGMYEPPTKPLSSMTREELIKNLQKFRDSWEKITTRDTDLSDERLDDEPTHQLRNLIKFYYSNNAKLSAEDWLRK</sequence>
<dbReference type="AlphaFoldDB" id="A0A6C0DXQ0"/>
<name>A0A6C0DXQ0_9ZZZZ</name>
<protein>
    <submittedName>
        <fullName evidence="2">Uncharacterized protein</fullName>
    </submittedName>
</protein>
<dbReference type="EMBL" id="MN739685">
    <property type="protein sequence ID" value="QHT21100.1"/>
    <property type="molecule type" value="Genomic_DNA"/>
</dbReference>
<feature type="region of interest" description="Disordered" evidence="1">
    <location>
        <begin position="44"/>
        <end position="65"/>
    </location>
</feature>
<organism evidence="2">
    <name type="scientific">viral metagenome</name>
    <dbReference type="NCBI Taxonomy" id="1070528"/>
    <lineage>
        <taxon>unclassified sequences</taxon>
        <taxon>metagenomes</taxon>
        <taxon>organismal metagenomes</taxon>
    </lineage>
</organism>
<proteinExistence type="predicted"/>